<dbReference type="GO" id="GO:0005524">
    <property type="term" value="F:ATP binding"/>
    <property type="evidence" value="ECO:0007669"/>
    <property type="project" value="InterPro"/>
</dbReference>
<evidence type="ECO:0000259" key="1">
    <source>
        <dbReference type="PROSITE" id="PS50011"/>
    </source>
</evidence>
<accession>A0A0C3GE45</accession>
<sequence length="271" mass="30109">MKSLSNLDWILKDGEIRVGRYGPVFQAMRTDTGEFITAERLRLEEPSDSYALESVVSHLQSKQMNQSEPNVVSYLGYRRRADHIFILTEHSAGGTLRDFIQRSGAVPQPLVRTILRQIVLGLVQLHKHGFAVVFLDSKNILMGNDGAIKIEAPLLDVTIAGQPLPSVVLTLPELLLGQQNMRKADVWLLGIVAAQLLSGDCNDLAASLASNFATQIKQNEGSAWELLIPHHVTRKLDPQASDFLRQCLSININQRPSIFNLQEHLFLSAAK</sequence>
<feature type="domain" description="Protein kinase" evidence="1">
    <location>
        <begin position="10"/>
        <end position="267"/>
    </location>
</feature>
<dbReference type="HOGENOM" id="CLU_1019670_0_0_1"/>
<evidence type="ECO:0000313" key="2">
    <source>
        <dbReference type="EMBL" id="KIM94425.1"/>
    </source>
</evidence>
<dbReference type="Pfam" id="PF00069">
    <property type="entry name" value="Pkinase"/>
    <property type="match status" value="1"/>
</dbReference>
<reference evidence="2 3" key="1">
    <citation type="submission" date="2014-04" db="EMBL/GenBank/DDBJ databases">
        <authorList>
            <consortium name="DOE Joint Genome Institute"/>
            <person name="Kuo A."/>
            <person name="Martino E."/>
            <person name="Perotto S."/>
            <person name="Kohler A."/>
            <person name="Nagy L.G."/>
            <person name="Floudas D."/>
            <person name="Copeland A."/>
            <person name="Barry K.W."/>
            <person name="Cichocki N."/>
            <person name="Veneault-Fourrey C."/>
            <person name="LaButti K."/>
            <person name="Lindquist E.A."/>
            <person name="Lipzen A."/>
            <person name="Lundell T."/>
            <person name="Morin E."/>
            <person name="Murat C."/>
            <person name="Sun H."/>
            <person name="Tunlid A."/>
            <person name="Henrissat B."/>
            <person name="Grigoriev I.V."/>
            <person name="Hibbett D.S."/>
            <person name="Martin F."/>
            <person name="Nordberg H.P."/>
            <person name="Cantor M.N."/>
            <person name="Hua S.X."/>
        </authorList>
    </citation>
    <scope>NUCLEOTIDE SEQUENCE [LARGE SCALE GENOMIC DNA]</scope>
    <source>
        <strain evidence="2 3">Zn</strain>
    </source>
</reference>
<dbReference type="GO" id="GO:0004674">
    <property type="term" value="F:protein serine/threonine kinase activity"/>
    <property type="evidence" value="ECO:0007669"/>
    <property type="project" value="TreeGrafter"/>
</dbReference>
<evidence type="ECO:0000313" key="3">
    <source>
        <dbReference type="Proteomes" id="UP000054321"/>
    </source>
</evidence>
<dbReference type="OrthoDB" id="266718at2759"/>
<dbReference type="InterPro" id="IPR000719">
    <property type="entry name" value="Prot_kinase_dom"/>
</dbReference>
<dbReference type="PANTHER" id="PTHR24361">
    <property type="entry name" value="MITOGEN-ACTIVATED KINASE KINASE KINASE"/>
    <property type="match status" value="1"/>
</dbReference>
<dbReference type="SMART" id="SM00220">
    <property type="entry name" value="S_TKc"/>
    <property type="match status" value="1"/>
</dbReference>
<reference evidence="3" key="2">
    <citation type="submission" date="2015-01" db="EMBL/GenBank/DDBJ databases">
        <title>Evolutionary Origins and Diversification of the Mycorrhizal Mutualists.</title>
        <authorList>
            <consortium name="DOE Joint Genome Institute"/>
            <consortium name="Mycorrhizal Genomics Consortium"/>
            <person name="Kohler A."/>
            <person name="Kuo A."/>
            <person name="Nagy L.G."/>
            <person name="Floudas D."/>
            <person name="Copeland A."/>
            <person name="Barry K.W."/>
            <person name="Cichocki N."/>
            <person name="Veneault-Fourrey C."/>
            <person name="LaButti K."/>
            <person name="Lindquist E.A."/>
            <person name="Lipzen A."/>
            <person name="Lundell T."/>
            <person name="Morin E."/>
            <person name="Murat C."/>
            <person name="Riley R."/>
            <person name="Ohm R."/>
            <person name="Sun H."/>
            <person name="Tunlid A."/>
            <person name="Henrissat B."/>
            <person name="Grigoriev I.V."/>
            <person name="Hibbett D.S."/>
            <person name="Martin F."/>
        </authorList>
    </citation>
    <scope>NUCLEOTIDE SEQUENCE [LARGE SCALE GENOMIC DNA]</scope>
    <source>
        <strain evidence="3">Zn</strain>
    </source>
</reference>
<proteinExistence type="predicted"/>
<dbReference type="Gene3D" id="1.10.510.10">
    <property type="entry name" value="Transferase(Phosphotransferase) domain 1"/>
    <property type="match status" value="1"/>
</dbReference>
<gene>
    <name evidence="2" type="ORF">OIDMADRAFT_172737</name>
</gene>
<keyword evidence="3" id="KW-1185">Reference proteome</keyword>
<dbReference type="InterPro" id="IPR053235">
    <property type="entry name" value="Ser_Thr_kinase"/>
</dbReference>
<dbReference type="AlphaFoldDB" id="A0A0C3GE45"/>
<dbReference type="SUPFAM" id="SSF56112">
    <property type="entry name" value="Protein kinase-like (PK-like)"/>
    <property type="match status" value="1"/>
</dbReference>
<name>A0A0C3GE45_OIDMZ</name>
<dbReference type="PROSITE" id="PS50011">
    <property type="entry name" value="PROTEIN_KINASE_DOM"/>
    <property type="match status" value="1"/>
</dbReference>
<dbReference type="Proteomes" id="UP000054321">
    <property type="component" value="Unassembled WGS sequence"/>
</dbReference>
<organism evidence="2 3">
    <name type="scientific">Oidiodendron maius (strain Zn)</name>
    <dbReference type="NCBI Taxonomy" id="913774"/>
    <lineage>
        <taxon>Eukaryota</taxon>
        <taxon>Fungi</taxon>
        <taxon>Dikarya</taxon>
        <taxon>Ascomycota</taxon>
        <taxon>Pezizomycotina</taxon>
        <taxon>Leotiomycetes</taxon>
        <taxon>Leotiomycetes incertae sedis</taxon>
        <taxon>Myxotrichaceae</taxon>
        <taxon>Oidiodendron</taxon>
    </lineage>
</organism>
<dbReference type="EMBL" id="KN832890">
    <property type="protein sequence ID" value="KIM94425.1"/>
    <property type="molecule type" value="Genomic_DNA"/>
</dbReference>
<dbReference type="InParanoid" id="A0A0C3GE45"/>
<protein>
    <recommendedName>
        <fullName evidence="1">Protein kinase domain-containing protein</fullName>
    </recommendedName>
</protein>
<dbReference type="GO" id="GO:0005737">
    <property type="term" value="C:cytoplasm"/>
    <property type="evidence" value="ECO:0007669"/>
    <property type="project" value="TreeGrafter"/>
</dbReference>
<dbReference type="STRING" id="913774.A0A0C3GE45"/>
<dbReference type="InterPro" id="IPR011009">
    <property type="entry name" value="Kinase-like_dom_sf"/>
</dbReference>